<dbReference type="EMBL" id="RBXL01000001">
    <property type="protein sequence ID" value="RKT47434.1"/>
    <property type="molecule type" value="Genomic_DNA"/>
</dbReference>
<name>A0A495VHU5_9GAMM</name>
<dbReference type="PANTHER" id="PTHR34047:SF8">
    <property type="entry name" value="PROTEIN YKFC"/>
    <property type="match status" value="1"/>
</dbReference>
<reference evidence="7 9" key="1">
    <citation type="submission" date="2018-10" db="EMBL/GenBank/DDBJ databases">
        <title>Genomic Encyclopedia of Archaeal and Bacterial Type Strains, Phase II (KMG-II): from individual species to whole genera.</title>
        <authorList>
            <person name="Goeker M."/>
        </authorList>
    </citation>
    <scope>NUCLEOTIDE SEQUENCE [LARGE SCALE GENOMIC DNA]</scope>
    <source>
        <strain evidence="7 9">DSM 235</strain>
    </source>
</reference>
<dbReference type="SUPFAM" id="SSF56672">
    <property type="entry name" value="DNA/RNA polymerases"/>
    <property type="match status" value="1"/>
</dbReference>
<evidence type="ECO:0000313" key="7">
    <source>
        <dbReference type="EMBL" id="RKT47428.1"/>
    </source>
</evidence>
<dbReference type="EMBL" id="RBXL01000001">
    <property type="protein sequence ID" value="RKT46779.1"/>
    <property type="molecule type" value="Genomic_DNA"/>
</dbReference>
<keyword evidence="7" id="KW-0695">RNA-directed DNA polymerase</keyword>
<dbReference type="Proteomes" id="UP000274556">
    <property type="component" value="Unassembled WGS sequence"/>
</dbReference>
<accession>A0A495VHU5</accession>
<proteinExistence type="inferred from homology"/>
<dbReference type="Pfam" id="PF00078">
    <property type="entry name" value="RVT_1"/>
    <property type="match status" value="1"/>
</dbReference>
<evidence type="ECO:0000313" key="9">
    <source>
        <dbReference type="Proteomes" id="UP000274556"/>
    </source>
</evidence>
<dbReference type="NCBIfam" id="TIGR04416">
    <property type="entry name" value="group_II_RT_mat"/>
    <property type="match status" value="1"/>
</dbReference>
<dbReference type="InterPro" id="IPR013597">
    <property type="entry name" value="Mat_intron_G2"/>
</dbReference>
<dbReference type="InterPro" id="IPR000477">
    <property type="entry name" value="RT_dom"/>
</dbReference>
<dbReference type="PANTHER" id="PTHR34047">
    <property type="entry name" value="NUCLEAR INTRON MATURASE 1, MITOCHONDRIAL-RELATED"/>
    <property type="match status" value="1"/>
</dbReference>
<evidence type="ECO:0000313" key="8">
    <source>
        <dbReference type="EMBL" id="RKT47434.1"/>
    </source>
</evidence>
<dbReference type="AlphaFoldDB" id="A0A495VHU5"/>
<keyword evidence="7" id="KW-0808">Transferase</keyword>
<dbReference type="Pfam" id="PF08388">
    <property type="entry name" value="GIIM"/>
    <property type="match status" value="1"/>
</dbReference>
<feature type="domain" description="Reverse transcriptase" evidence="2">
    <location>
        <begin position="76"/>
        <end position="309"/>
    </location>
</feature>
<evidence type="ECO:0000313" key="4">
    <source>
        <dbReference type="EMBL" id="RKT44130.1"/>
    </source>
</evidence>
<keyword evidence="9" id="KW-1185">Reference proteome</keyword>
<gene>
    <name evidence="3" type="ORF">BDD21_1346</name>
    <name evidence="4" type="ORF">BDD21_1504</name>
    <name evidence="5" type="ORF">BDD21_3855</name>
    <name evidence="6" type="ORF">BDD21_4312</name>
    <name evidence="7" type="ORF">BDD21_5007</name>
    <name evidence="8" type="ORF">BDD21_5017</name>
</gene>
<dbReference type="EMBL" id="RBXL01000001">
    <property type="protein sequence ID" value="RKT47428.1"/>
    <property type="molecule type" value="Genomic_DNA"/>
</dbReference>
<comment type="similarity">
    <text evidence="1">Belongs to the bacterial reverse transcriptase family.</text>
</comment>
<comment type="caution">
    <text evidence="7">The sequence shown here is derived from an EMBL/GenBank/DDBJ whole genome shotgun (WGS) entry which is preliminary data.</text>
</comment>
<protein>
    <submittedName>
        <fullName evidence="7">RNA-directed DNA polymerase</fullName>
    </submittedName>
</protein>
<organism evidence="7 9">
    <name type="scientific">Thiocapsa rosea</name>
    <dbReference type="NCBI Taxonomy" id="69360"/>
    <lineage>
        <taxon>Bacteria</taxon>
        <taxon>Pseudomonadati</taxon>
        <taxon>Pseudomonadota</taxon>
        <taxon>Gammaproteobacteria</taxon>
        <taxon>Chromatiales</taxon>
        <taxon>Chromatiaceae</taxon>
        <taxon>Thiocapsa</taxon>
    </lineage>
</organism>
<dbReference type="EMBL" id="RBXL01000001">
    <property type="protein sequence ID" value="RKT43977.1"/>
    <property type="molecule type" value="Genomic_DNA"/>
</dbReference>
<dbReference type="CDD" id="cd01651">
    <property type="entry name" value="RT_G2_intron"/>
    <property type="match status" value="1"/>
</dbReference>
<evidence type="ECO:0000313" key="6">
    <source>
        <dbReference type="EMBL" id="RKT46779.1"/>
    </source>
</evidence>
<dbReference type="EMBL" id="RBXL01000001">
    <property type="protein sequence ID" value="RKT44130.1"/>
    <property type="molecule type" value="Genomic_DNA"/>
</dbReference>
<evidence type="ECO:0000256" key="1">
    <source>
        <dbReference type="ARBA" id="ARBA00034120"/>
    </source>
</evidence>
<evidence type="ECO:0000259" key="2">
    <source>
        <dbReference type="PROSITE" id="PS50878"/>
    </source>
</evidence>
<dbReference type="PROSITE" id="PS50878">
    <property type="entry name" value="RT_POL"/>
    <property type="match status" value="1"/>
</dbReference>
<dbReference type="InterPro" id="IPR051083">
    <property type="entry name" value="GrpII_Intron_Splice-Mob/Def"/>
</dbReference>
<dbReference type="GO" id="GO:0003964">
    <property type="term" value="F:RNA-directed DNA polymerase activity"/>
    <property type="evidence" value="ECO:0007669"/>
    <property type="project" value="UniProtKB-KW"/>
</dbReference>
<sequence>MTTTPIDLQDLRKRIYIKAKAEPAWRFWGLYVHVCKEETLHAAYAMAKANNGAPGSDGVTFAAIEAAGVEAFLKGIRDELVIGTYRPQPNRRREIPKGDGRMRVLGIPCIRDRVVQGALKLILEPIFEADFQDGSYGYRPKRTAHQAVQRVAEAIVSNKTYVIDVDLASYFDTVRHDLLLGKVAERVRDDQVLGLLKRILKASGKRGVPQGGVISPLLSNLYLNEVDRMLERAKEVTRNGRYTYIEYARYADDLVILVDGYRRWNWLKDAAWRRLVEELAKLDVQLNQDKTRRLDLSRGGAFSFLGFDFRRAKTRRGVWGARYTPRMKARTAILQRLKDVFRRYRSQPIDRVIALINPILRGWVGYFRVGHSSRCFGYVQDWVEKKIRRHLMRARQRQGFGWKRWSRTWLYEVLGLYDGYRIGLRKPKALPVQAVS</sequence>
<dbReference type="InterPro" id="IPR043502">
    <property type="entry name" value="DNA/RNA_pol_sf"/>
</dbReference>
<evidence type="ECO:0000313" key="3">
    <source>
        <dbReference type="EMBL" id="RKT43977.1"/>
    </source>
</evidence>
<dbReference type="EMBL" id="RBXL01000001">
    <property type="protein sequence ID" value="RKT46346.1"/>
    <property type="molecule type" value="Genomic_DNA"/>
</dbReference>
<keyword evidence="7" id="KW-0548">Nucleotidyltransferase</keyword>
<evidence type="ECO:0000313" key="5">
    <source>
        <dbReference type="EMBL" id="RKT46346.1"/>
    </source>
</evidence>
<dbReference type="RefSeq" id="WP_170164696.1">
    <property type="nucleotide sequence ID" value="NZ_RBXL01000001.1"/>
</dbReference>
<dbReference type="InterPro" id="IPR030931">
    <property type="entry name" value="Group_II_RT_mat"/>
</dbReference>